<dbReference type="InterPro" id="IPR000182">
    <property type="entry name" value="GNAT_dom"/>
</dbReference>
<dbReference type="Pfam" id="PF13527">
    <property type="entry name" value="Acetyltransf_9"/>
    <property type="match status" value="1"/>
</dbReference>
<keyword evidence="3" id="KW-1185">Reference proteome</keyword>
<dbReference type="SUPFAM" id="SSF55729">
    <property type="entry name" value="Acyl-CoA N-acyltransferases (Nat)"/>
    <property type="match status" value="1"/>
</dbReference>
<keyword evidence="2" id="KW-0808">Transferase</keyword>
<name>A0A7C9RC11_9HYPH</name>
<reference evidence="2 3" key="1">
    <citation type="submission" date="2020-02" db="EMBL/GenBank/DDBJ databases">
        <title>Genome sequence of the type strain CGMCC 1.15528 of Mesorhizobium zhangyense.</title>
        <authorList>
            <person name="Gao J."/>
            <person name="Sun J."/>
        </authorList>
    </citation>
    <scope>NUCLEOTIDE SEQUENCE [LARGE SCALE GENOMIC DNA]</scope>
    <source>
        <strain evidence="2 3">CGMCC 1.15528</strain>
    </source>
</reference>
<dbReference type="Gene3D" id="3.40.630.30">
    <property type="match status" value="1"/>
</dbReference>
<dbReference type="PROSITE" id="PS51186">
    <property type="entry name" value="GNAT"/>
    <property type="match status" value="1"/>
</dbReference>
<dbReference type="EMBL" id="JAAKZG010000025">
    <property type="protein sequence ID" value="NGN45095.1"/>
    <property type="molecule type" value="Genomic_DNA"/>
</dbReference>
<dbReference type="InterPro" id="IPR016181">
    <property type="entry name" value="Acyl_CoA_acyltransferase"/>
</dbReference>
<evidence type="ECO:0000313" key="2">
    <source>
        <dbReference type="EMBL" id="NGN45095.1"/>
    </source>
</evidence>
<gene>
    <name evidence="2" type="ORF">G6N74_28985</name>
</gene>
<evidence type="ECO:0000313" key="3">
    <source>
        <dbReference type="Proteomes" id="UP000481252"/>
    </source>
</evidence>
<dbReference type="Proteomes" id="UP000481252">
    <property type="component" value="Unassembled WGS sequence"/>
</dbReference>
<dbReference type="RefSeq" id="WP_165121470.1">
    <property type="nucleotide sequence ID" value="NZ_JAAKZG010000025.1"/>
</dbReference>
<dbReference type="AlphaFoldDB" id="A0A7C9RC11"/>
<comment type="caution">
    <text evidence="2">The sequence shown here is derived from an EMBL/GenBank/DDBJ whole genome shotgun (WGS) entry which is preliminary data.</text>
</comment>
<feature type="domain" description="N-acetyltransferase" evidence="1">
    <location>
        <begin position="4"/>
        <end position="147"/>
    </location>
</feature>
<protein>
    <submittedName>
        <fullName evidence="2">N-acetyltransferase</fullName>
    </submittedName>
</protein>
<sequence>MNDFTIRPAEERDRAGIHEVEERAFGQAGEAMLVDRLVADGDVVLELVAEKEGRIVGHVFFSRLMVEENGKDFAAVALAPLAVDPDLHGQGIGGALVREAHERLKLAGEKLSIVLGDPDYYGRFGYHRSNAEKFESDYQCYALQSLAWSDAPSTGRLVYAPAFRAL</sequence>
<organism evidence="2 3">
    <name type="scientific">Mesorhizobium zhangyense</name>
    <dbReference type="NCBI Taxonomy" id="1776730"/>
    <lineage>
        <taxon>Bacteria</taxon>
        <taxon>Pseudomonadati</taxon>
        <taxon>Pseudomonadota</taxon>
        <taxon>Alphaproteobacteria</taxon>
        <taxon>Hyphomicrobiales</taxon>
        <taxon>Phyllobacteriaceae</taxon>
        <taxon>Mesorhizobium</taxon>
    </lineage>
</organism>
<accession>A0A7C9RC11</accession>
<dbReference type="CDD" id="cd04301">
    <property type="entry name" value="NAT_SF"/>
    <property type="match status" value="1"/>
</dbReference>
<dbReference type="GO" id="GO:0016747">
    <property type="term" value="F:acyltransferase activity, transferring groups other than amino-acyl groups"/>
    <property type="evidence" value="ECO:0007669"/>
    <property type="project" value="InterPro"/>
</dbReference>
<evidence type="ECO:0000259" key="1">
    <source>
        <dbReference type="PROSITE" id="PS51186"/>
    </source>
</evidence>
<proteinExistence type="predicted"/>